<dbReference type="InParanoid" id="A0A2Y9HFR6"/>
<keyword evidence="1" id="KW-0479">Metal-binding</keyword>
<dbReference type="GeneID" id="110582765"/>
<keyword evidence="1" id="KW-0862">Zinc</keyword>
<dbReference type="KEGG" id="nsu:110582765"/>
<dbReference type="RefSeq" id="XP_021548495.1">
    <property type="nucleotide sequence ID" value="XM_021692820.1"/>
</dbReference>
<proteinExistence type="predicted"/>
<protein>
    <submittedName>
        <fullName evidence="4">CPX chromosomal region candidate gene 1 protein</fullName>
    </submittedName>
</protein>
<evidence type="ECO:0000256" key="1">
    <source>
        <dbReference type="PROSITE-ProRule" id="PRU00042"/>
    </source>
</evidence>
<dbReference type="PROSITE" id="PS00028">
    <property type="entry name" value="ZINC_FINGER_C2H2_1"/>
    <property type="match status" value="1"/>
</dbReference>
<dbReference type="InterPro" id="IPR013087">
    <property type="entry name" value="Znf_C2H2_type"/>
</dbReference>
<keyword evidence="1" id="KW-0863">Zinc-finger</keyword>
<feature type="domain" description="C2H2-type" evidence="2">
    <location>
        <begin position="284"/>
        <end position="309"/>
    </location>
</feature>
<accession>A0A2Y9HFR6</accession>
<organism evidence="3 4">
    <name type="scientific">Neomonachus schauinslandi</name>
    <name type="common">Hawaiian monk seal</name>
    <name type="synonym">Monachus schauinslandi</name>
    <dbReference type="NCBI Taxonomy" id="29088"/>
    <lineage>
        <taxon>Eukaryota</taxon>
        <taxon>Metazoa</taxon>
        <taxon>Chordata</taxon>
        <taxon>Craniata</taxon>
        <taxon>Vertebrata</taxon>
        <taxon>Euteleostomi</taxon>
        <taxon>Mammalia</taxon>
        <taxon>Eutheria</taxon>
        <taxon>Laurasiatheria</taxon>
        <taxon>Carnivora</taxon>
        <taxon>Caniformia</taxon>
        <taxon>Pinnipedia</taxon>
        <taxon>Phocidae</taxon>
        <taxon>Monachinae</taxon>
        <taxon>Monachini</taxon>
        <taxon>Neomonachus</taxon>
    </lineage>
</organism>
<dbReference type="GO" id="GO:0008270">
    <property type="term" value="F:zinc ion binding"/>
    <property type="evidence" value="ECO:0007669"/>
    <property type="project" value="UniProtKB-KW"/>
</dbReference>
<dbReference type="CTD" id="53336"/>
<keyword evidence="3" id="KW-1185">Reference proteome</keyword>
<sequence length="309" mass="35780">MTSPTKEGSDAAENDLKNLENEVPHECSTDIKPSFADSNIITHVESNPVNRELDIPTSQGHVVCQAVEDNEFEVEKTQKDLQQEHLKEESLLIQILIPRKWIFLINNNNPLTNRTRFHSGKVGVKTSDFYNSTINYKIPLQLSILWRIPFINNHEVKRMILRLLCGRHFSQAAGCQNTMWVKLKYTAFLPCPNVLTHGERAIIFGRPLRVYYYHHLIERMASGKFHKSTCAKGKDGFHIFVRPVFYIPWSQIQNTLNRKAFEDHLRSHHSMRVVIISTDDGWKYLCPICGSSFNNFVEFRQHSCSFHGN</sequence>
<dbReference type="Proteomes" id="UP000248481">
    <property type="component" value="Chromosome X"/>
</dbReference>
<dbReference type="PROSITE" id="PS50157">
    <property type="entry name" value="ZINC_FINGER_C2H2_2"/>
    <property type="match status" value="1"/>
</dbReference>
<evidence type="ECO:0000313" key="3">
    <source>
        <dbReference type="Proteomes" id="UP000248481"/>
    </source>
</evidence>
<evidence type="ECO:0000313" key="4">
    <source>
        <dbReference type="RefSeq" id="XP_021548495.1"/>
    </source>
</evidence>
<name>A0A2Y9HFR6_NEOSC</name>
<gene>
    <name evidence="4" type="primary">CPXCR1</name>
</gene>
<evidence type="ECO:0000259" key="2">
    <source>
        <dbReference type="PROSITE" id="PS50157"/>
    </source>
</evidence>
<dbReference type="AlphaFoldDB" id="A0A2Y9HFR6"/>
<reference evidence="4" key="1">
    <citation type="submission" date="2025-08" db="UniProtKB">
        <authorList>
            <consortium name="RefSeq"/>
        </authorList>
    </citation>
    <scope>IDENTIFICATION</scope>
    <source>
        <tissue evidence="4">Blood</tissue>
    </source>
</reference>